<dbReference type="GO" id="GO:0034553">
    <property type="term" value="P:mitochondrial respiratory chain complex II assembly"/>
    <property type="evidence" value="ECO:0007669"/>
    <property type="project" value="EnsemblFungi"/>
</dbReference>
<dbReference type="SUPFAM" id="SSF48592">
    <property type="entry name" value="GroEL equatorial domain-like"/>
    <property type="match status" value="1"/>
</dbReference>
<proteinExistence type="inferred from homology"/>
<dbReference type="GO" id="GO:0140662">
    <property type="term" value="F:ATP-dependent protein folding chaperone"/>
    <property type="evidence" value="ECO:0007669"/>
    <property type="project" value="InterPro"/>
</dbReference>
<dbReference type="HOGENOM" id="CLU_485763_0_0_1"/>
<dbReference type="Gene3D" id="3.30.260.10">
    <property type="entry name" value="TCP-1-like chaperonin intermediate domain"/>
    <property type="match status" value="1"/>
</dbReference>
<dbReference type="GO" id="GO:0005743">
    <property type="term" value="C:mitochondrial inner membrane"/>
    <property type="evidence" value="ECO:0007669"/>
    <property type="project" value="EnsemblFungi"/>
</dbReference>
<dbReference type="GeneID" id="11493745"/>
<dbReference type="InterPro" id="IPR027413">
    <property type="entry name" value="GROEL-like_equatorial_sf"/>
</dbReference>
<dbReference type="STRING" id="1071378.G0W4Q0"/>
<evidence type="ECO:0000256" key="2">
    <source>
        <dbReference type="ARBA" id="ARBA00023186"/>
    </source>
</evidence>
<dbReference type="AlphaFoldDB" id="G0W4Q0"/>
<dbReference type="EMBL" id="HE580267">
    <property type="protein sequence ID" value="CCD22788.1"/>
    <property type="molecule type" value="Genomic_DNA"/>
</dbReference>
<dbReference type="InterPro" id="IPR027409">
    <property type="entry name" value="GroEL-like_apical_dom_sf"/>
</dbReference>
<evidence type="ECO:0000256" key="1">
    <source>
        <dbReference type="ARBA" id="ARBA00006607"/>
    </source>
</evidence>
<dbReference type="PANTHER" id="PTHR45633">
    <property type="entry name" value="60 KDA HEAT SHOCK PROTEIN, MITOCHONDRIAL"/>
    <property type="match status" value="1"/>
</dbReference>
<dbReference type="Gene3D" id="3.50.7.10">
    <property type="entry name" value="GroEL"/>
    <property type="match status" value="1"/>
</dbReference>
<dbReference type="RefSeq" id="XP_003668031.1">
    <property type="nucleotide sequence ID" value="XM_003667983.1"/>
</dbReference>
<protein>
    <submittedName>
        <fullName evidence="3">Uncharacterized protein</fullName>
    </submittedName>
</protein>
<dbReference type="eggNOG" id="KOG0356">
    <property type="taxonomic scope" value="Eukaryota"/>
</dbReference>
<evidence type="ECO:0000313" key="4">
    <source>
        <dbReference type="Proteomes" id="UP000000689"/>
    </source>
</evidence>
<name>G0W4Q0_NAUDC</name>
<evidence type="ECO:0000313" key="3">
    <source>
        <dbReference type="EMBL" id="CCD22788.1"/>
    </source>
</evidence>
<organism evidence="3 4">
    <name type="scientific">Naumovozyma dairenensis (strain ATCC 10597 / BCRC 20456 / CBS 421 / NBRC 0211 / NRRL Y-12639)</name>
    <name type="common">Saccharomyces dairenensis</name>
    <dbReference type="NCBI Taxonomy" id="1071378"/>
    <lineage>
        <taxon>Eukaryota</taxon>
        <taxon>Fungi</taxon>
        <taxon>Dikarya</taxon>
        <taxon>Ascomycota</taxon>
        <taxon>Saccharomycotina</taxon>
        <taxon>Saccharomycetes</taxon>
        <taxon>Saccharomycetales</taxon>
        <taxon>Saccharomycetaceae</taxon>
        <taxon>Naumovozyma</taxon>
    </lineage>
</organism>
<dbReference type="Proteomes" id="UP000000689">
    <property type="component" value="Chromosome 1"/>
</dbReference>
<gene>
    <name evidence="3" type="primary">NDAI0A06340</name>
    <name evidence="3" type="ordered locus">NDAI_0A06340</name>
</gene>
<dbReference type="KEGG" id="ndi:NDAI_0A06340"/>
<dbReference type="Gene3D" id="1.10.560.10">
    <property type="entry name" value="GroEL-like equatorial domain"/>
    <property type="match status" value="1"/>
</dbReference>
<dbReference type="InterPro" id="IPR001844">
    <property type="entry name" value="Cpn60/GroEL"/>
</dbReference>
<dbReference type="SUPFAM" id="SSF52029">
    <property type="entry name" value="GroEL apical domain-like"/>
    <property type="match status" value="1"/>
</dbReference>
<keyword evidence="2" id="KW-0143">Chaperone</keyword>
<dbReference type="InterPro" id="IPR027410">
    <property type="entry name" value="TCP-1-like_intermed_sf"/>
</dbReference>
<dbReference type="GO" id="GO:0042026">
    <property type="term" value="P:protein refolding"/>
    <property type="evidence" value="ECO:0007669"/>
    <property type="project" value="InterPro"/>
</dbReference>
<comment type="similarity">
    <text evidence="1">Belongs to the chaperonin (HSP60) family.</text>
</comment>
<accession>G0W4Q0</accession>
<dbReference type="OrthoDB" id="4056908at2759"/>
<reference evidence="3 4" key="1">
    <citation type="journal article" date="2011" name="Proc. Natl. Acad. Sci. U.S.A.">
        <title>Evolutionary erosion of yeast sex chromosomes by mating-type switching accidents.</title>
        <authorList>
            <person name="Gordon J.L."/>
            <person name="Armisen D."/>
            <person name="Proux-Wera E."/>
            <person name="Oheigeartaigh S.S."/>
            <person name="Byrne K.P."/>
            <person name="Wolfe K.H."/>
        </authorList>
    </citation>
    <scope>NUCLEOTIDE SEQUENCE [LARGE SCALE GENOMIC DNA]</scope>
    <source>
        <strain evidence="4">ATCC 10597 / BCRC 20456 / CBS 421 / NBRC 0211 / NRRL Y-12639</strain>
    </source>
</reference>
<dbReference type="OMA" id="PSKMCAD"/>
<sequence>MLKRKLSRVQPYRALKTLHTPVYKFNHLSDRKPFIKDIELLDKILSASSYDHSLLYTSKYNSHPRFISSQNSIQWRHIIYEYMNSLQKSVLFENNKMSRQRSHLGKIGLDLFLKCTNGEVSSLSTTLSSNLFREVIKYKDIDILPGVQLGLTKVREFLSERKILLKDSKQIQSLIDSLTINEIDSELLKRVMEILEYELASNDVVRIVKGKRFIDELDITQGWKVYNGLIGNKQYLRSLNLPQNNLVSFGKSLVLVYDGNLREAKHILPTLHYATTSKKPLILIITGECSADALTSITINNNKNARNKNESRVAVIKYVAKDNGDLSIQENYDLLNFLKLPKGFSSIYSPEYSSLVPSKVCATDYFGNIDSLKATTSEAFLYSPELASDADADAAADGKSISNPMKRIVTLSVGGTNETEIIQRVEYLGHLINVILYNGLRTGFVPGSGFALLKAIPSLDELQREYSSNLPMKLGLAAVTSSLLCPTETMLQNKYGKNKLRKNELISSTIKLGNFLEVSLNTQDSGKNVIEKGILEPWNRVDKALSDTLHFLQLSTSCNTAITRVCEKPRKPSTQS</sequence>
<keyword evidence="4" id="KW-1185">Reference proteome</keyword>